<evidence type="ECO:0000313" key="3">
    <source>
        <dbReference type="Proteomes" id="UP001501266"/>
    </source>
</evidence>
<keyword evidence="3" id="KW-1185">Reference proteome</keyword>
<name>A0ABN1YX98_9MICO</name>
<comment type="caution">
    <text evidence="2">The sequence shown here is derived from an EMBL/GenBank/DDBJ whole genome shotgun (WGS) entry which is preliminary data.</text>
</comment>
<dbReference type="RefSeq" id="WP_343920287.1">
    <property type="nucleotide sequence ID" value="NZ_BAAAKK010000005.1"/>
</dbReference>
<gene>
    <name evidence="2" type="ORF">GCM10009640_21630</name>
</gene>
<reference evidence="2 3" key="1">
    <citation type="journal article" date="2019" name="Int. J. Syst. Evol. Microbiol.">
        <title>The Global Catalogue of Microorganisms (GCM) 10K type strain sequencing project: providing services to taxonomists for standard genome sequencing and annotation.</title>
        <authorList>
            <consortium name="The Broad Institute Genomics Platform"/>
            <consortium name="The Broad Institute Genome Sequencing Center for Infectious Disease"/>
            <person name="Wu L."/>
            <person name="Ma J."/>
        </authorList>
    </citation>
    <scope>NUCLEOTIDE SEQUENCE [LARGE SCALE GENOMIC DNA]</scope>
    <source>
        <strain evidence="2 3">JCM 12398</strain>
    </source>
</reference>
<organism evidence="2 3">
    <name type="scientific">Agrococcus citreus</name>
    <dbReference type="NCBI Taxonomy" id="84643"/>
    <lineage>
        <taxon>Bacteria</taxon>
        <taxon>Bacillati</taxon>
        <taxon>Actinomycetota</taxon>
        <taxon>Actinomycetes</taxon>
        <taxon>Micrococcales</taxon>
        <taxon>Microbacteriaceae</taxon>
        <taxon>Agrococcus</taxon>
    </lineage>
</organism>
<evidence type="ECO:0000313" key="2">
    <source>
        <dbReference type="EMBL" id="GAA1424746.1"/>
    </source>
</evidence>
<keyword evidence="1" id="KW-0812">Transmembrane</keyword>
<protein>
    <submittedName>
        <fullName evidence="2">Uncharacterized protein</fullName>
    </submittedName>
</protein>
<feature type="transmembrane region" description="Helical" evidence="1">
    <location>
        <begin position="36"/>
        <end position="62"/>
    </location>
</feature>
<keyword evidence="1" id="KW-1133">Transmembrane helix</keyword>
<accession>A0ABN1YX98</accession>
<evidence type="ECO:0000256" key="1">
    <source>
        <dbReference type="SAM" id="Phobius"/>
    </source>
</evidence>
<proteinExistence type="predicted"/>
<dbReference type="Proteomes" id="UP001501266">
    <property type="component" value="Unassembled WGS sequence"/>
</dbReference>
<dbReference type="EMBL" id="BAAAKK010000005">
    <property type="protein sequence ID" value="GAA1424746.1"/>
    <property type="molecule type" value="Genomic_DNA"/>
</dbReference>
<sequence>MPAPLVVTLAVLAAAIVLAAVGVVMSSKGTGSVPKVGGWLAIISGLVAACFAVTLVVMLIAASMDDVPGLW</sequence>
<keyword evidence="1" id="KW-0472">Membrane</keyword>